<gene>
    <name evidence="2" type="ordered locus">RD1_2949</name>
</gene>
<evidence type="ECO:0000313" key="3">
    <source>
        <dbReference type="Proteomes" id="UP000007029"/>
    </source>
</evidence>
<name>Q164X3_ROSDO</name>
<reference evidence="2 3" key="1">
    <citation type="journal article" date="2007" name="J. Bacteriol.">
        <title>The complete genome sequence of Roseobacter denitrificans reveals a mixotrophic rather than photosynthetic metabolism.</title>
        <authorList>
            <person name="Swingley W.D."/>
            <person name="Sadekar S."/>
            <person name="Mastrian S.D."/>
            <person name="Matthies H.J."/>
            <person name="Hao J."/>
            <person name="Ramos H."/>
            <person name="Acharya C.R."/>
            <person name="Conrad A.L."/>
            <person name="Taylor H.L."/>
            <person name="Dejesa L.C."/>
            <person name="Shah M.K."/>
            <person name="O'huallachain M.E."/>
            <person name="Lince M.T."/>
            <person name="Blankenship R.E."/>
            <person name="Beatty J.T."/>
            <person name="Touchman J.W."/>
        </authorList>
    </citation>
    <scope>NUCLEOTIDE SEQUENCE [LARGE SCALE GENOMIC DNA]</scope>
    <source>
        <strain evidence="3">ATCC 33942 / OCh 114</strain>
    </source>
</reference>
<accession>Q164X3</accession>
<organism evidence="2 3">
    <name type="scientific">Roseobacter denitrificans (strain ATCC 33942 / OCh 114)</name>
    <name type="common">Erythrobacter sp. (strain OCh 114)</name>
    <name type="synonym">Roseobacter denitrificans</name>
    <dbReference type="NCBI Taxonomy" id="375451"/>
    <lineage>
        <taxon>Bacteria</taxon>
        <taxon>Pseudomonadati</taxon>
        <taxon>Pseudomonadota</taxon>
        <taxon>Alphaproteobacteria</taxon>
        <taxon>Rhodobacterales</taxon>
        <taxon>Roseobacteraceae</taxon>
        <taxon>Roseobacter</taxon>
    </lineage>
</organism>
<proteinExistence type="predicted"/>
<evidence type="ECO:0000256" key="1">
    <source>
        <dbReference type="SAM" id="MobiDB-lite"/>
    </source>
</evidence>
<keyword evidence="3" id="KW-1185">Reference proteome</keyword>
<dbReference type="Proteomes" id="UP000007029">
    <property type="component" value="Chromosome"/>
</dbReference>
<dbReference type="EMBL" id="CP000362">
    <property type="protein sequence ID" value="ABG32470.1"/>
    <property type="molecule type" value="Genomic_DNA"/>
</dbReference>
<dbReference type="AlphaFoldDB" id="Q164X3"/>
<evidence type="ECO:0000313" key="2">
    <source>
        <dbReference type="EMBL" id="ABG32470.1"/>
    </source>
</evidence>
<protein>
    <submittedName>
        <fullName evidence="2">Uncharacterized protein</fullName>
    </submittedName>
</protein>
<sequence length="39" mass="4054">MRHNGPQSKDTHRPGALNADVTQLQSKDGIARAGGLAAL</sequence>
<dbReference type="KEGG" id="rde:RD1_2949"/>
<dbReference type="HOGENOM" id="CLU_3316228_0_0_5"/>
<feature type="region of interest" description="Disordered" evidence="1">
    <location>
        <begin position="1"/>
        <end position="24"/>
    </location>
</feature>